<feature type="compositionally biased region" description="Polar residues" evidence="7">
    <location>
        <begin position="541"/>
        <end position="551"/>
    </location>
</feature>
<feature type="region of interest" description="Disordered" evidence="7">
    <location>
        <begin position="148"/>
        <end position="177"/>
    </location>
</feature>
<dbReference type="KEGG" id="sapo:SAPIO_CDS9795"/>
<dbReference type="AlphaFoldDB" id="A0A084FXK1"/>
<evidence type="ECO:0000313" key="9">
    <source>
        <dbReference type="Proteomes" id="UP000028545"/>
    </source>
</evidence>
<feature type="compositionally biased region" description="Acidic residues" evidence="7">
    <location>
        <begin position="458"/>
        <end position="468"/>
    </location>
</feature>
<keyword evidence="9" id="KW-1185">Reference proteome</keyword>
<feature type="compositionally biased region" description="Basic residues" evidence="7">
    <location>
        <begin position="422"/>
        <end position="431"/>
    </location>
</feature>
<feature type="compositionally biased region" description="Basic and acidic residues" evidence="7">
    <location>
        <begin position="167"/>
        <end position="177"/>
    </location>
</feature>
<dbReference type="InterPro" id="IPR008851">
    <property type="entry name" value="TFIIF-alpha"/>
</dbReference>
<dbReference type="PANTHER" id="PTHR13011:SF0">
    <property type="entry name" value="GENERAL TRANSCRIPTION FACTOR IIF SUBUNIT 1"/>
    <property type="match status" value="1"/>
</dbReference>
<dbReference type="RefSeq" id="XP_016639612.1">
    <property type="nucleotide sequence ID" value="XM_016791102.1"/>
</dbReference>
<reference evidence="8 9" key="1">
    <citation type="journal article" date="2014" name="Genome Announc.">
        <title>Draft genome sequence of the pathogenic fungus Scedosporium apiospermum.</title>
        <authorList>
            <person name="Vandeputte P."/>
            <person name="Ghamrawi S."/>
            <person name="Rechenmann M."/>
            <person name="Iltis A."/>
            <person name="Giraud S."/>
            <person name="Fleury M."/>
            <person name="Thornton C."/>
            <person name="Delhaes L."/>
            <person name="Meyer W."/>
            <person name="Papon N."/>
            <person name="Bouchara J.P."/>
        </authorList>
    </citation>
    <scope>NUCLEOTIDE SEQUENCE [LARGE SCALE GENOMIC DNA]</scope>
    <source>
        <strain evidence="8 9">IHEM 14462</strain>
    </source>
</reference>
<evidence type="ECO:0000256" key="7">
    <source>
        <dbReference type="SAM" id="MobiDB-lite"/>
    </source>
</evidence>
<feature type="compositionally biased region" description="Polar residues" evidence="7">
    <location>
        <begin position="1"/>
        <end position="14"/>
    </location>
</feature>
<dbReference type="VEuPathDB" id="FungiDB:SAPIO_CDS9795"/>
<comment type="subcellular location">
    <subcellularLocation>
        <location evidence="1">Nucleus</location>
    </subcellularLocation>
</comment>
<dbReference type="InterPro" id="IPR011039">
    <property type="entry name" value="TFIIF_interaction"/>
</dbReference>
<feature type="compositionally biased region" description="Acidic residues" evidence="7">
    <location>
        <begin position="357"/>
        <end position="380"/>
    </location>
</feature>
<keyword evidence="6" id="KW-0539">Nucleus</keyword>
<feature type="compositionally biased region" description="Polar residues" evidence="7">
    <location>
        <begin position="383"/>
        <end position="394"/>
    </location>
</feature>
<dbReference type="Proteomes" id="UP000028545">
    <property type="component" value="Unassembled WGS sequence"/>
</dbReference>
<dbReference type="OMA" id="IPIMTTK"/>
<feature type="compositionally biased region" description="Basic and acidic residues" evidence="7">
    <location>
        <begin position="469"/>
        <end position="486"/>
    </location>
</feature>
<keyword evidence="3" id="KW-0805">Transcription regulation</keyword>
<keyword evidence="5" id="KW-0804">Transcription</keyword>
<dbReference type="GO" id="GO:0032968">
    <property type="term" value="P:positive regulation of transcription elongation by RNA polymerase II"/>
    <property type="evidence" value="ECO:0007669"/>
    <property type="project" value="InterPro"/>
</dbReference>
<feature type="compositionally biased region" description="Acidic residues" evidence="7">
    <location>
        <begin position="402"/>
        <end position="411"/>
    </location>
</feature>
<dbReference type="GO" id="GO:0003677">
    <property type="term" value="F:DNA binding"/>
    <property type="evidence" value="ECO:0007669"/>
    <property type="project" value="UniProtKB-KW"/>
</dbReference>
<proteinExistence type="inferred from homology"/>
<dbReference type="GO" id="GO:0006367">
    <property type="term" value="P:transcription initiation at RNA polymerase II promoter"/>
    <property type="evidence" value="ECO:0007669"/>
    <property type="project" value="InterPro"/>
</dbReference>
<name>A0A084FXK1_PSEDA</name>
<comment type="similarity">
    <text evidence="2">Belongs to the TFIIF alpha subunit family.</text>
</comment>
<dbReference type="SUPFAM" id="SSF50916">
    <property type="entry name" value="Rap30/74 interaction domains"/>
    <property type="match status" value="1"/>
</dbReference>
<evidence type="ECO:0000256" key="2">
    <source>
        <dbReference type="ARBA" id="ARBA00005249"/>
    </source>
</evidence>
<dbReference type="GO" id="GO:0005674">
    <property type="term" value="C:transcription factor TFIIF complex"/>
    <property type="evidence" value="ECO:0007669"/>
    <property type="project" value="TreeGrafter"/>
</dbReference>
<dbReference type="OrthoDB" id="76676at2759"/>
<dbReference type="PANTHER" id="PTHR13011">
    <property type="entry name" value="TFIIF-ALPHA"/>
    <property type="match status" value="1"/>
</dbReference>
<sequence length="705" mass="78407">MNPTSSAPRNGQRQDASHVAAPQGLNADLRRFNRPSKRRPADPLVRRRRNPTARPLGPPRPTEGPPLGLNPLGEAKSVANLESLRKQYGGWSEPAPENFRDFPIVTTAKALREGIRYHVMRFSRPTATEESKPVDPTDQNAFTRPVTLHRRDPRQPPPGRAVQVKEVTPEPKAVDDKEAERLQQIKAEREAQRAIDQAKIAPTVKDMITKKQKKPKEEKISFNRMPRTEEGRKEADLRYEEALPWHLEDVDGRNVWVGNYVAALSETNVAFVIDGPRFRMVPLEKWYKFTAKPAFERIPDDKVEDFMKKTTLPGRWMMQALEKREEERKLKDEFRNYGKRLPPRAASAANEARGYDEVDMEGDEFDDDDENPGFENDDEDTKISNARIRQNQLGANLFGAGDENEVDAQEESEMRRELERRKATKKLKKTLIKRENINDIESDDSISSGDPFAGSSQSEDEDEEDEGESQVKAEDEDKSKGDKDKALPGAAPPKGSTTPSGKRHVDLTKKGKGLKRPGSPHLSESSGNESGLRKKAKTKSESIPGQSRSTTPLPQGQPAPNQAGQRRKIMGGLASDGEATAGETSDSQPRKKKIKLIATSARGTPTGSRATSPLPAQPAGSPSVSPTKDSQSMRLGSPKPAIEAWEIVQALPQLPDGITITNFLKLFEGRVGDKADGGRMAKSDWIKLVKENCNYGPDKLLRRKS</sequence>
<evidence type="ECO:0000256" key="4">
    <source>
        <dbReference type="ARBA" id="ARBA00023125"/>
    </source>
</evidence>
<dbReference type="GeneID" id="27728867"/>
<evidence type="ECO:0000256" key="5">
    <source>
        <dbReference type="ARBA" id="ARBA00023163"/>
    </source>
</evidence>
<organism evidence="8 9">
    <name type="scientific">Pseudallescheria apiosperma</name>
    <name type="common">Scedosporium apiospermum</name>
    <dbReference type="NCBI Taxonomy" id="563466"/>
    <lineage>
        <taxon>Eukaryota</taxon>
        <taxon>Fungi</taxon>
        <taxon>Dikarya</taxon>
        <taxon>Ascomycota</taxon>
        <taxon>Pezizomycotina</taxon>
        <taxon>Sordariomycetes</taxon>
        <taxon>Hypocreomycetidae</taxon>
        <taxon>Microascales</taxon>
        <taxon>Microascaceae</taxon>
        <taxon>Scedosporium</taxon>
    </lineage>
</organism>
<dbReference type="GO" id="GO:0016251">
    <property type="term" value="F:RNA polymerase II general transcription initiation factor activity"/>
    <property type="evidence" value="ECO:0007669"/>
    <property type="project" value="TreeGrafter"/>
</dbReference>
<dbReference type="EMBL" id="JOWA01000143">
    <property type="protein sequence ID" value="KEZ39813.1"/>
    <property type="molecule type" value="Genomic_DNA"/>
</dbReference>
<dbReference type="HOGENOM" id="CLU_025955_0_0_1"/>
<evidence type="ECO:0000313" key="8">
    <source>
        <dbReference type="EMBL" id="KEZ39813.1"/>
    </source>
</evidence>
<feature type="compositionally biased region" description="Polar residues" evidence="7">
    <location>
        <begin position="620"/>
        <end position="634"/>
    </location>
</feature>
<keyword evidence="4" id="KW-0238">DNA-binding</keyword>
<comment type="caution">
    <text evidence="8">The sequence shown here is derived from an EMBL/GenBank/DDBJ whole genome shotgun (WGS) entry which is preliminary data.</text>
</comment>
<evidence type="ECO:0000256" key="3">
    <source>
        <dbReference type="ARBA" id="ARBA00023015"/>
    </source>
</evidence>
<dbReference type="GO" id="GO:0001096">
    <property type="term" value="F:TFIIF-class transcription factor complex binding"/>
    <property type="evidence" value="ECO:0007669"/>
    <property type="project" value="TreeGrafter"/>
</dbReference>
<protein>
    <submittedName>
        <fullName evidence="8">Uncharacterized protein</fullName>
    </submittedName>
</protein>
<feature type="region of interest" description="Disordered" evidence="7">
    <location>
        <begin position="344"/>
        <end position="638"/>
    </location>
</feature>
<feature type="compositionally biased region" description="Basic and acidic residues" evidence="7">
    <location>
        <begin position="412"/>
        <end position="421"/>
    </location>
</feature>
<gene>
    <name evidence="8" type="ORF">SAPIO_CDS9795</name>
</gene>
<evidence type="ECO:0000256" key="6">
    <source>
        <dbReference type="ARBA" id="ARBA00023242"/>
    </source>
</evidence>
<accession>A0A084FXK1</accession>
<evidence type="ECO:0000256" key="1">
    <source>
        <dbReference type="ARBA" id="ARBA00004123"/>
    </source>
</evidence>
<feature type="region of interest" description="Disordered" evidence="7">
    <location>
        <begin position="1"/>
        <end position="73"/>
    </location>
</feature>
<feature type="compositionally biased region" description="Polar residues" evidence="7">
    <location>
        <begin position="601"/>
        <end position="611"/>
    </location>
</feature>
<feature type="compositionally biased region" description="Low complexity" evidence="7">
    <location>
        <begin position="552"/>
        <end position="564"/>
    </location>
</feature>